<dbReference type="SUPFAM" id="SSF55729">
    <property type="entry name" value="Acyl-CoA N-acyltransferases (Nat)"/>
    <property type="match status" value="1"/>
</dbReference>
<proteinExistence type="predicted"/>
<keyword evidence="2" id="KW-0808">Transferase</keyword>
<dbReference type="Proteomes" id="UP000557772">
    <property type="component" value="Unassembled WGS sequence"/>
</dbReference>
<organism evidence="2 3">
    <name type="scientific">Flexivirga aerilata</name>
    <dbReference type="NCBI Taxonomy" id="1656889"/>
    <lineage>
        <taxon>Bacteria</taxon>
        <taxon>Bacillati</taxon>
        <taxon>Actinomycetota</taxon>
        <taxon>Actinomycetes</taxon>
        <taxon>Micrococcales</taxon>
        <taxon>Dermacoccaceae</taxon>
        <taxon>Flexivirga</taxon>
    </lineage>
</organism>
<keyword evidence="3" id="KW-1185">Reference proteome</keyword>
<dbReference type="InterPro" id="IPR000182">
    <property type="entry name" value="GNAT_dom"/>
</dbReference>
<evidence type="ECO:0000259" key="1">
    <source>
        <dbReference type="PROSITE" id="PS51186"/>
    </source>
</evidence>
<feature type="domain" description="N-acetyltransferase" evidence="1">
    <location>
        <begin position="5"/>
        <end position="169"/>
    </location>
</feature>
<sequence>MNPRIAVLTASDAAALAPAVFRLYDEVFGDAESFESWREQMFDRHRARDGFRLATATADTALAGFAWGYVGQRGQFWSDLVERTLPPEATSGWIGDHFEFVELAVDPGHRGGGLGRRLHDALLDGLTGRALLGTTSDPADPAVRLYRSAGWRTLGLLDPARQVMGRELP</sequence>
<dbReference type="Gene3D" id="3.40.630.30">
    <property type="match status" value="1"/>
</dbReference>
<name>A0A849AUA2_9MICO</name>
<dbReference type="Pfam" id="PF00583">
    <property type="entry name" value="Acetyltransf_1"/>
    <property type="match status" value="1"/>
</dbReference>
<dbReference type="EMBL" id="JABENB010000002">
    <property type="protein sequence ID" value="NNG40292.1"/>
    <property type="molecule type" value="Genomic_DNA"/>
</dbReference>
<evidence type="ECO:0000313" key="2">
    <source>
        <dbReference type="EMBL" id="NNG40292.1"/>
    </source>
</evidence>
<comment type="caution">
    <text evidence="2">The sequence shown here is derived from an EMBL/GenBank/DDBJ whole genome shotgun (WGS) entry which is preliminary data.</text>
</comment>
<reference evidence="2 3" key="1">
    <citation type="submission" date="2020-05" db="EMBL/GenBank/DDBJ databases">
        <title>Flexivirga sp. ID2601S isolated from air conditioner.</title>
        <authorList>
            <person name="Kim D.H."/>
        </authorList>
    </citation>
    <scope>NUCLEOTIDE SEQUENCE [LARGE SCALE GENOMIC DNA]</scope>
    <source>
        <strain evidence="2 3">ID2601S</strain>
    </source>
</reference>
<dbReference type="RefSeq" id="WP_171156415.1">
    <property type="nucleotide sequence ID" value="NZ_JABENB010000002.1"/>
</dbReference>
<evidence type="ECO:0000313" key="3">
    <source>
        <dbReference type="Proteomes" id="UP000557772"/>
    </source>
</evidence>
<dbReference type="InterPro" id="IPR016181">
    <property type="entry name" value="Acyl_CoA_acyltransferase"/>
</dbReference>
<accession>A0A849AUA2</accession>
<dbReference type="AlphaFoldDB" id="A0A849AUA2"/>
<gene>
    <name evidence="2" type="ORF">HJ588_13555</name>
</gene>
<protein>
    <submittedName>
        <fullName evidence="2">GNAT family N-acetyltransferase</fullName>
    </submittedName>
</protein>
<dbReference type="PROSITE" id="PS51186">
    <property type="entry name" value="GNAT"/>
    <property type="match status" value="1"/>
</dbReference>
<dbReference type="GO" id="GO:0016747">
    <property type="term" value="F:acyltransferase activity, transferring groups other than amino-acyl groups"/>
    <property type="evidence" value="ECO:0007669"/>
    <property type="project" value="InterPro"/>
</dbReference>